<proteinExistence type="predicted"/>
<protein>
    <submittedName>
        <fullName evidence="1">Uncharacterized protein</fullName>
    </submittedName>
</protein>
<dbReference type="Proteomes" id="UP000244722">
    <property type="component" value="Unassembled WGS sequence"/>
</dbReference>
<sequence>MEDISHLLVCKCLLSQETIDDASRALSDVAGYMMLNRAMTNDLWSPFSSKDNFNLASWLVQSKVFKSQIDAHFAEGLGGKDLFGEYLIWAEAVIDDGRQATTFY</sequence>
<organism evidence="1 2">
    <name type="scientific">Tuber borchii</name>
    <name type="common">White truffle</name>
    <dbReference type="NCBI Taxonomy" id="42251"/>
    <lineage>
        <taxon>Eukaryota</taxon>
        <taxon>Fungi</taxon>
        <taxon>Dikarya</taxon>
        <taxon>Ascomycota</taxon>
        <taxon>Pezizomycotina</taxon>
        <taxon>Pezizomycetes</taxon>
        <taxon>Pezizales</taxon>
        <taxon>Tuberaceae</taxon>
        <taxon>Tuber</taxon>
    </lineage>
</organism>
<name>A0A2T6ZCV1_TUBBO</name>
<dbReference type="EMBL" id="NESQ01000388">
    <property type="protein sequence ID" value="PUU73325.1"/>
    <property type="molecule type" value="Genomic_DNA"/>
</dbReference>
<reference evidence="1 2" key="1">
    <citation type="submission" date="2017-04" db="EMBL/GenBank/DDBJ databases">
        <title>Draft genome sequence of Tuber borchii Vittad., a whitish edible truffle.</title>
        <authorList>
            <consortium name="DOE Joint Genome Institute"/>
            <person name="Murat C."/>
            <person name="Kuo A."/>
            <person name="Barry K.W."/>
            <person name="Clum A."/>
            <person name="Dockter R.B."/>
            <person name="Fauchery L."/>
            <person name="Iotti M."/>
            <person name="Kohler A."/>
            <person name="Labutti K."/>
            <person name="Lindquist E.A."/>
            <person name="Lipzen A."/>
            <person name="Ohm R.A."/>
            <person name="Wang M."/>
            <person name="Grigoriev I.V."/>
            <person name="Zambonelli A."/>
            <person name="Martin F.M."/>
        </authorList>
    </citation>
    <scope>NUCLEOTIDE SEQUENCE [LARGE SCALE GENOMIC DNA]</scope>
    <source>
        <strain evidence="1 2">Tbo3840</strain>
    </source>
</reference>
<accession>A0A2T6ZCV1</accession>
<dbReference type="AlphaFoldDB" id="A0A2T6ZCV1"/>
<evidence type="ECO:0000313" key="1">
    <source>
        <dbReference type="EMBL" id="PUU73325.1"/>
    </source>
</evidence>
<evidence type="ECO:0000313" key="2">
    <source>
        <dbReference type="Proteomes" id="UP000244722"/>
    </source>
</evidence>
<comment type="caution">
    <text evidence="1">The sequence shown here is derived from an EMBL/GenBank/DDBJ whole genome shotgun (WGS) entry which is preliminary data.</text>
</comment>
<keyword evidence="2" id="KW-1185">Reference proteome</keyword>
<gene>
    <name evidence="1" type="ORF">B9Z19DRAFT_1135389</name>
</gene>
<dbReference type="OrthoDB" id="2688393at2759"/>